<keyword evidence="2" id="KW-1185">Reference proteome</keyword>
<reference evidence="2" key="1">
    <citation type="submission" date="2018-01" db="EMBL/GenBank/DDBJ databases">
        <title>Draft Genome Sequence of the Radioresistant Bacterium Deinococcus aerius TR0125, Isolated from the Higher Atmosphere above Japan.</title>
        <authorList>
            <person name="Satoh K."/>
            <person name="Arai H."/>
            <person name="Sanzen T."/>
            <person name="Kawaguchi Y."/>
            <person name="Hayashi H."/>
            <person name="Yokobori S."/>
            <person name="Yamagishi A."/>
            <person name="Oono Y."/>
            <person name="Narumi I."/>
        </authorList>
    </citation>
    <scope>NUCLEOTIDE SEQUENCE [LARGE SCALE GENOMIC DNA]</scope>
    <source>
        <strain evidence="2">TR0125</strain>
    </source>
</reference>
<evidence type="ECO:0000313" key="2">
    <source>
        <dbReference type="Proteomes" id="UP000236569"/>
    </source>
</evidence>
<name>A0A2I9DL05_9DEIO</name>
<comment type="caution">
    <text evidence="1">The sequence shown here is derived from an EMBL/GenBank/DDBJ whole genome shotgun (WGS) entry which is preliminary data.</text>
</comment>
<organism evidence="1 2">
    <name type="scientific">Deinococcus aerius</name>
    <dbReference type="NCBI Taxonomy" id="200253"/>
    <lineage>
        <taxon>Bacteria</taxon>
        <taxon>Thermotogati</taxon>
        <taxon>Deinococcota</taxon>
        <taxon>Deinococci</taxon>
        <taxon>Deinococcales</taxon>
        <taxon>Deinococcaceae</taxon>
        <taxon>Deinococcus</taxon>
    </lineage>
</organism>
<accession>A0A2I9DL05</accession>
<dbReference type="EMBL" id="BFAG01000012">
    <property type="protein sequence ID" value="GBF07128.1"/>
    <property type="molecule type" value="Genomic_DNA"/>
</dbReference>
<proteinExistence type="predicted"/>
<dbReference type="InterPro" id="IPR047928">
    <property type="entry name" value="Perm_prefix_1"/>
</dbReference>
<dbReference type="Proteomes" id="UP000236569">
    <property type="component" value="Unassembled WGS sequence"/>
</dbReference>
<sequence>MWGRKRREVQAELRGHLDARRRELALIGLSPEAATRQALHELGEPERVSVGLARVYLLPTVARTTMLSALLGCGAFLAATDLSRGLAQVRGYQPRYAAPGGPFTYLDIGSLQAELRGAGVGVAGTPTRPVLTFPNAPGPVVVETGGGNLGPYLSRSLVRDYGSGQVYLDANTLAQSLLDAGLDVRVRGWVNPQLQVGDVTLRLGTPAQPVEAYNLYSLALTGLARELGLRAPYSARWSGVDLASHHTLRVPGGAEDVYALVTVQYVPPRDLDPRANPLVLAFDLARPGASGRLAFALPYDTFHLRLTGNVEDLRQDARRLADPAQRLRYASAQLPAHALLLRLSGELAPRATPYTLIPRSESSVGN</sequence>
<dbReference type="NCBIfam" id="NF038403">
    <property type="entry name" value="perm_prefix_1"/>
    <property type="match status" value="1"/>
</dbReference>
<gene>
    <name evidence="1" type="ORF">DAERI_120121</name>
</gene>
<evidence type="ECO:0000313" key="1">
    <source>
        <dbReference type="EMBL" id="GBF07128.1"/>
    </source>
</evidence>
<dbReference type="AlphaFoldDB" id="A0A2I9DL05"/>
<protein>
    <submittedName>
        <fullName evidence="1">Uncharacterized protein</fullName>
    </submittedName>
</protein>